<evidence type="ECO:0000256" key="2">
    <source>
        <dbReference type="ARBA" id="ARBA00022723"/>
    </source>
</evidence>
<dbReference type="Pfam" id="PF04082">
    <property type="entry name" value="Fungal_trans"/>
    <property type="match status" value="1"/>
</dbReference>
<dbReference type="PROSITE" id="PS00463">
    <property type="entry name" value="ZN2_CY6_FUNGAL_1"/>
    <property type="match status" value="1"/>
</dbReference>
<dbReference type="CDD" id="cd00067">
    <property type="entry name" value="GAL4"/>
    <property type="match status" value="1"/>
</dbReference>
<feature type="region of interest" description="Disordered" evidence="7">
    <location>
        <begin position="271"/>
        <end position="291"/>
    </location>
</feature>
<dbReference type="GO" id="GO:0008270">
    <property type="term" value="F:zinc ion binding"/>
    <property type="evidence" value="ECO:0007669"/>
    <property type="project" value="InterPro"/>
</dbReference>
<dbReference type="GO" id="GO:0006351">
    <property type="term" value="P:DNA-templated transcription"/>
    <property type="evidence" value="ECO:0007669"/>
    <property type="project" value="InterPro"/>
</dbReference>
<evidence type="ECO:0000256" key="5">
    <source>
        <dbReference type="ARBA" id="ARBA00023163"/>
    </source>
</evidence>
<dbReference type="EMBL" id="CYGV01001266">
    <property type="protein sequence ID" value="CUA71824.1"/>
    <property type="molecule type" value="Genomic_DNA"/>
</dbReference>
<dbReference type="Gene3D" id="4.10.240.10">
    <property type="entry name" value="Zn(2)-C6 fungal-type DNA-binding domain"/>
    <property type="match status" value="1"/>
</dbReference>
<keyword evidence="5" id="KW-0804">Transcription</keyword>
<gene>
    <name evidence="9" type="ORF">RSOLAG22IIIB_09883</name>
</gene>
<dbReference type="PROSITE" id="PS50048">
    <property type="entry name" value="ZN2_CY6_FUNGAL_2"/>
    <property type="match status" value="1"/>
</dbReference>
<evidence type="ECO:0000256" key="7">
    <source>
        <dbReference type="SAM" id="MobiDB-lite"/>
    </source>
</evidence>
<dbReference type="InterPro" id="IPR036864">
    <property type="entry name" value="Zn2-C6_fun-type_DNA-bd_sf"/>
</dbReference>
<dbReference type="GO" id="GO:0005634">
    <property type="term" value="C:nucleus"/>
    <property type="evidence" value="ECO:0007669"/>
    <property type="project" value="UniProtKB-SubCell"/>
</dbReference>
<feature type="domain" description="Zn(2)-C6 fungal-type" evidence="8">
    <location>
        <begin position="191"/>
        <end position="224"/>
    </location>
</feature>
<dbReference type="CDD" id="cd12148">
    <property type="entry name" value="fungal_TF_MHR"/>
    <property type="match status" value="1"/>
</dbReference>
<evidence type="ECO:0000313" key="10">
    <source>
        <dbReference type="Proteomes" id="UP000044841"/>
    </source>
</evidence>
<evidence type="ECO:0000256" key="3">
    <source>
        <dbReference type="ARBA" id="ARBA00023015"/>
    </source>
</evidence>
<accession>A0A0K6G0D3</accession>
<protein>
    <recommendedName>
        <fullName evidence="8">Zn(2)-C6 fungal-type domain-containing protein</fullName>
    </recommendedName>
</protein>
<dbReference type="InterPro" id="IPR051089">
    <property type="entry name" value="prtT"/>
</dbReference>
<dbReference type="AlphaFoldDB" id="A0A0K6G0D3"/>
<dbReference type="PANTHER" id="PTHR31845">
    <property type="entry name" value="FINGER DOMAIN PROTEIN, PUTATIVE-RELATED"/>
    <property type="match status" value="1"/>
</dbReference>
<evidence type="ECO:0000256" key="1">
    <source>
        <dbReference type="ARBA" id="ARBA00004123"/>
    </source>
</evidence>
<dbReference type="PANTHER" id="PTHR31845:SF19">
    <property type="entry name" value="TRANSCRIPTION FACTOR DOMAIN-CONTAINING PROTEIN"/>
    <property type="match status" value="1"/>
</dbReference>
<sequence length="485" mass="53976">MSGKLPYFKLKHDLRVQREILSKKPPGRQDSCLAPELVAFWPLLTQCWSWAPEQRPVADSPDSSILLLLSTQRIPPEQVRKSASPGIPPPLGAQAEVFATSPSNVSSNITVAEPTISASPPHSLTMDAFLPVSISEKPLTSSYSAWKPPSLEEIGALPWAFPGRASSIEPDIEHAYNATRYSSAKRERSRACTNCRRFKLKCRLDSQGGTTCERCRATGSECRFEESKRGKKPKGSLQIDEEHSLFETEPQEKTMQVEGSRSYFAGAISDSAENSSDEGQKQSEDTSILEPEVLYSESTANPEVISEGQMVPKLLGLRIITDEEAEHLFQIFHQKLDPSIGIIDPRIHNMTAIKSRSEILFTAICAIASRYWTERPEAYTMLMSHVQTAVVEVSLNGPKSIESCQALLLLSIYHPPTQNWEDDRSWLYLGHAIRLARDLQLNTWDAEAHFGEADEPKILNGARTWLLCFKIPGIVNCLLSMAAQL</sequence>
<proteinExistence type="predicted"/>
<evidence type="ECO:0000259" key="8">
    <source>
        <dbReference type="PROSITE" id="PS50048"/>
    </source>
</evidence>
<keyword evidence="4" id="KW-0238">DNA-binding</keyword>
<evidence type="ECO:0000256" key="6">
    <source>
        <dbReference type="ARBA" id="ARBA00023242"/>
    </source>
</evidence>
<dbReference type="GO" id="GO:0000981">
    <property type="term" value="F:DNA-binding transcription factor activity, RNA polymerase II-specific"/>
    <property type="evidence" value="ECO:0007669"/>
    <property type="project" value="InterPro"/>
</dbReference>
<comment type="subcellular location">
    <subcellularLocation>
        <location evidence="1">Nucleus</location>
    </subcellularLocation>
</comment>
<evidence type="ECO:0000256" key="4">
    <source>
        <dbReference type="ARBA" id="ARBA00023125"/>
    </source>
</evidence>
<evidence type="ECO:0000313" key="9">
    <source>
        <dbReference type="EMBL" id="CUA71824.1"/>
    </source>
</evidence>
<organism evidence="9 10">
    <name type="scientific">Rhizoctonia solani</name>
    <dbReference type="NCBI Taxonomy" id="456999"/>
    <lineage>
        <taxon>Eukaryota</taxon>
        <taxon>Fungi</taxon>
        <taxon>Dikarya</taxon>
        <taxon>Basidiomycota</taxon>
        <taxon>Agaricomycotina</taxon>
        <taxon>Agaricomycetes</taxon>
        <taxon>Cantharellales</taxon>
        <taxon>Ceratobasidiaceae</taxon>
        <taxon>Rhizoctonia</taxon>
    </lineage>
</organism>
<dbReference type="Proteomes" id="UP000044841">
    <property type="component" value="Unassembled WGS sequence"/>
</dbReference>
<keyword evidence="6" id="KW-0539">Nucleus</keyword>
<dbReference type="Pfam" id="PF00172">
    <property type="entry name" value="Zn_clus"/>
    <property type="match status" value="1"/>
</dbReference>
<keyword evidence="2" id="KW-0479">Metal-binding</keyword>
<keyword evidence="10" id="KW-1185">Reference proteome</keyword>
<keyword evidence="3" id="KW-0805">Transcription regulation</keyword>
<dbReference type="GO" id="GO:0000976">
    <property type="term" value="F:transcription cis-regulatory region binding"/>
    <property type="evidence" value="ECO:0007669"/>
    <property type="project" value="TreeGrafter"/>
</dbReference>
<reference evidence="9 10" key="1">
    <citation type="submission" date="2015-07" db="EMBL/GenBank/DDBJ databases">
        <authorList>
            <person name="Noorani M."/>
        </authorList>
    </citation>
    <scope>NUCLEOTIDE SEQUENCE [LARGE SCALE GENOMIC DNA]</scope>
    <source>
        <strain evidence="9">BBA 69670</strain>
    </source>
</reference>
<dbReference type="InterPro" id="IPR001138">
    <property type="entry name" value="Zn2Cys6_DnaBD"/>
</dbReference>
<name>A0A0K6G0D3_9AGAM</name>
<dbReference type="SMART" id="SM00066">
    <property type="entry name" value="GAL4"/>
    <property type="match status" value="1"/>
</dbReference>
<dbReference type="InterPro" id="IPR007219">
    <property type="entry name" value="XnlR_reg_dom"/>
</dbReference>
<dbReference type="SUPFAM" id="SSF57701">
    <property type="entry name" value="Zn2/Cys6 DNA-binding domain"/>
    <property type="match status" value="1"/>
</dbReference>